<comment type="caution">
    <text evidence="10">The sequence shown here is derived from an EMBL/GenBank/DDBJ whole genome shotgun (WGS) entry which is preliminary data.</text>
</comment>
<dbReference type="PANTHER" id="PTHR34597:SF3">
    <property type="entry name" value="OUTER MEMBRANE TRANSPORTER CDIB"/>
    <property type="match status" value="1"/>
</dbReference>
<dbReference type="Gene3D" id="2.40.160.50">
    <property type="entry name" value="membrane protein fhac: a member of the omp85/tpsb transporter family"/>
    <property type="match status" value="1"/>
</dbReference>
<dbReference type="AlphaFoldDB" id="A0A6M0RV13"/>
<evidence type="ECO:0000259" key="9">
    <source>
        <dbReference type="PROSITE" id="PS51779"/>
    </source>
</evidence>
<dbReference type="Pfam" id="PF03865">
    <property type="entry name" value="ShlB"/>
    <property type="match status" value="1"/>
</dbReference>
<reference evidence="10 11" key="1">
    <citation type="journal article" date="2020" name="Microb. Ecol.">
        <title>Ecogenomics of the Marine Benthic Filamentous Cyanobacterium Adonisia.</title>
        <authorList>
            <person name="Walter J.M."/>
            <person name="Coutinho F.H."/>
            <person name="Leomil L."/>
            <person name="Hargreaves P.I."/>
            <person name="Campeao M.E."/>
            <person name="Vieira V.V."/>
            <person name="Silva B.S."/>
            <person name="Fistarol G.O."/>
            <person name="Salomon P.S."/>
            <person name="Sawabe T."/>
            <person name="Mino S."/>
            <person name="Hosokawa M."/>
            <person name="Miyashita H."/>
            <person name="Maruyama F."/>
            <person name="van Verk M.C."/>
            <person name="Dutilh B.E."/>
            <person name="Thompson C.C."/>
            <person name="Thompson F.L."/>
        </authorList>
    </citation>
    <scope>NUCLEOTIDE SEQUENCE [LARGE SCALE GENOMIC DNA]</scope>
    <source>
        <strain evidence="10 11">CCMR0081</strain>
    </source>
</reference>
<dbReference type="Gene3D" id="3.10.20.310">
    <property type="entry name" value="membrane protein fhac"/>
    <property type="match status" value="1"/>
</dbReference>
<evidence type="ECO:0000256" key="2">
    <source>
        <dbReference type="ARBA" id="ARBA00009055"/>
    </source>
</evidence>
<dbReference type="GO" id="GO:0009279">
    <property type="term" value="C:cell outer membrane"/>
    <property type="evidence" value="ECO:0007669"/>
    <property type="project" value="UniProtKB-SubCell"/>
</dbReference>
<dbReference type="Pfam" id="PF08479">
    <property type="entry name" value="POTRA_2"/>
    <property type="match status" value="1"/>
</dbReference>
<comment type="similarity">
    <text evidence="2">Belongs to the TPS (TC 1.B.20) family.</text>
</comment>
<evidence type="ECO:0000256" key="6">
    <source>
        <dbReference type="ARBA" id="ARBA00022927"/>
    </source>
</evidence>
<dbReference type="GO" id="GO:0098046">
    <property type="term" value="C:type V protein secretion system complex"/>
    <property type="evidence" value="ECO:0007669"/>
    <property type="project" value="TreeGrafter"/>
</dbReference>
<dbReference type="Proteomes" id="UP000481033">
    <property type="component" value="Unassembled WGS sequence"/>
</dbReference>
<keyword evidence="3" id="KW-0813">Transport</keyword>
<protein>
    <submittedName>
        <fullName evidence="10">ShlB/FhaC/HecB family hemolysin secretion/activation protein</fullName>
    </submittedName>
</protein>
<dbReference type="InterPro" id="IPR005565">
    <property type="entry name" value="Hemolysn_activator_HlyB_C"/>
</dbReference>
<keyword evidence="5" id="KW-0812">Transmembrane</keyword>
<evidence type="ECO:0000256" key="5">
    <source>
        <dbReference type="ARBA" id="ARBA00022692"/>
    </source>
</evidence>
<dbReference type="EMBL" id="QXHD01000004">
    <property type="protein sequence ID" value="NEZ59999.1"/>
    <property type="molecule type" value="Genomic_DNA"/>
</dbReference>
<evidence type="ECO:0000313" key="11">
    <source>
        <dbReference type="Proteomes" id="UP000481033"/>
    </source>
</evidence>
<name>A0A6M0RV13_9CYAN</name>
<evidence type="ECO:0000256" key="1">
    <source>
        <dbReference type="ARBA" id="ARBA00004442"/>
    </source>
</evidence>
<keyword evidence="8" id="KW-0998">Cell outer membrane</keyword>
<organism evidence="10 11">
    <name type="scientific">Adonisia turfae CCMR0081</name>
    <dbReference type="NCBI Taxonomy" id="2292702"/>
    <lineage>
        <taxon>Bacteria</taxon>
        <taxon>Bacillati</taxon>
        <taxon>Cyanobacteriota</taxon>
        <taxon>Adonisia</taxon>
        <taxon>Adonisia turfae</taxon>
    </lineage>
</organism>
<dbReference type="InterPro" id="IPR051544">
    <property type="entry name" value="TPS_OM_transporter"/>
</dbReference>
<accession>A0A6M0RV13</accession>
<gene>
    <name evidence="10" type="ORF">DXZ20_31015</name>
</gene>
<dbReference type="GO" id="GO:0008320">
    <property type="term" value="F:protein transmembrane transporter activity"/>
    <property type="evidence" value="ECO:0007669"/>
    <property type="project" value="TreeGrafter"/>
</dbReference>
<evidence type="ECO:0000313" key="10">
    <source>
        <dbReference type="EMBL" id="NEZ59999.1"/>
    </source>
</evidence>
<keyword evidence="6" id="KW-0653">Protein transport</keyword>
<evidence type="ECO:0000256" key="3">
    <source>
        <dbReference type="ARBA" id="ARBA00022448"/>
    </source>
</evidence>
<keyword evidence="11" id="KW-1185">Reference proteome</keyword>
<dbReference type="InterPro" id="IPR034746">
    <property type="entry name" value="POTRA"/>
</dbReference>
<dbReference type="PANTHER" id="PTHR34597">
    <property type="entry name" value="SLR1661 PROTEIN"/>
    <property type="match status" value="1"/>
</dbReference>
<dbReference type="InterPro" id="IPR013686">
    <property type="entry name" value="Polypept-transport_assoc_ShlB"/>
</dbReference>
<dbReference type="PROSITE" id="PS51779">
    <property type="entry name" value="POTRA"/>
    <property type="match status" value="1"/>
</dbReference>
<feature type="domain" description="POTRA" evidence="9">
    <location>
        <begin position="219"/>
        <end position="294"/>
    </location>
</feature>
<proteinExistence type="inferred from homology"/>
<dbReference type="GO" id="GO:0046819">
    <property type="term" value="P:protein secretion by the type V secretion system"/>
    <property type="evidence" value="ECO:0007669"/>
    <property type="project" value="TreeGrafter"/>
</dbReference>
<keyword evidence="4" id="KW-1134">Transmembrane beta strand</keyword>
<evidence type="ECO:0000256" key="4">
    <source>
        <dbReference type="ARBA" id="ARBA00022452"/>
    </source>
</evidence>
<sequence>MMGCSRPACYLPISISIFSSVLSGTAYAKLIEHYSPSPFSSAPSEDLNTTNEIEITTSNPGVAVIIDETTVTFTPKFSSELSPTTPEQNNIQTNVESEVVNLPTVLDSKDTIEDTTELLELQQLSTSTSTISHAHSTGDIAESVSIERLDEVNSVSQIAQTLPPSIPDLSPDIQRIPEDSGPEEIELAPTLPELDELFSPETLSPVEDSDIPATEEETIIIQRFEVIGSTVFSSEELEAVISEFTGRPITFTEILQARSAITKLYVENGYITSGAFFPPQPLQDGVARIEVIEGSLEDIEINGTQRLNDSYIRSRLEVGIEPPINSADILERLQLLQIDPLVESISADLQAGVEPGTNRLVVSVTEADSFNVNYGVDNNRSPSVGSVRHQLQLNQANLLGLGDSLNLGYSLTAGSDDFDFAYTLPINPKDGTLAFAVSHSDSEVIEDPFEPLDISSDTTLYELTLRQPLIKKPTQEFALGLTASHQDSQTFLGFDEIGPFPLSPEADSDGRTSVSAARFFQDWTKQSSNQVIALRSQFNLGLDALGATVNDDAPDSRFFSWQGQAQWARSLGPDALLLLKGSLQLTPDSLLSQEQFGIGGQSTVRGYRQNQILTDNGVLGSVEVRLPVLGNSRNGPLLQVAPFLDIGHGWNSGGNNPDDNTLVGVGTGLLFSTNNLNARLDWGIPLISGDSDRDSLQENGIYFSLDYSFF</sequence>
<evidence type="ECO:0000256" key="7">
    <source>
        <dbReference type="ARBA" id="ARBA00023136"/>
    </source>
</evidence>
<keyword evidence="7" id="KW-0472">Membrane</keyword>
<comment type="subcellular location">
    <subcellularLocation>
        <location evidence="1">Cell outer membrane</location>
    </subcellularLocation>
</comment>
<evidence type="ECO:0000256" key="8">
    <source>
        <dbReference type="ARBA" id="ARBA00023237"/>
    </source>
</evidence>